<evidence type="ECO:0000256" key="1">
    <source>
        <dbReference type="SAM" id="Phobius"/>
    </source>
</evidence>
<evidence type="ECO:0000313" key="4">
    <source>
        <dbReference type="Proteomes" id="UP000308197"/>
    </source>
</evidence>
<keyword evidence="1" id="KW-0472">Membrane</keyword>
<feature type="non-terminal residue" evidence="3">
    <location>
        <position position="56"/>
    </location>
</feature>
<proteinExistence type="predicted"/>
<name>A0A5C3NW10_9APHY</name>
<dbReference type="AlphaFoldDB" id="A0A5C3NW10"/>
<accession>A0A5C3NW10</accession>
<gene>
    <name evidence="3" type="ORF">K466DRAFT_447825</name>
</gene>
<keyword evidence="1" id="KW-1133">Transmembrane helix</keyword>
<evidence type="ECO:0000313" key="3">
    <source>
        <dbReference type="EMBL" id="TFK77713.1"/>
    </source>
</evidence>
<dbReference type="InParanoid" id="A0A5C3NW10"/>
<feature type="non-terminal residue" evidence="3">
    <location>
        <position position="1"/>
    </location>
</feature>
<organism evidence="3 4">
    <name type="scientific">Polyporus arcularius HHB13444</name>
    <dbReference type="NCBI Taxonomy" id="1314778"/>
    <lineage>
        <taxon>Eukaryota</taxon>
        <taxon>Fungi</taxon>
        <taxon>Dikarya</taxon>
        <taxon>Basidiomycota</taxon>
        <taxon>Agaricomycotina</taxon>
        <taxon>Agaricomycetes</taxon>
        <taxon>Polyporales</taxon>
        <taxon>Polyporaceae</taxon>
        <taxon>Polyporus</taxon>
    </lineage>
</organism>
<feature type="transmembrane region" description="Helical" evidence="1">
    <location>
        <begin position="27"/>
        <end position="50"/>
    </location>
</feature>
<dbReference type="Proteomes" id="UP000308197">
    <property type="component" value="Unassembled WGS sequence"/>
</dbReference>
<dbReference type="EMBL" id="ML213256">
    <property type="protein sequence ID" value="TFK77713.1"/>
    <property type="molecule type" value="Genomic_DNA"/>
</dbReference>
<sequence>ILFYDAFITFDREVACFWTAKLNGASLLFFANRWFIVTLYVMTLVSFAPFPSDKVS</sequence>
<reference evidence="3 4" key="1">
    <citation type="journal article" date="2019" name="Nat. Ecol. Evol.">
        <title>Megaphylogeny resolves global patterns of mushroom evolution.</title>
        <authorList>
            <person name="Varga T."/>
            <person name="Krizsan K."/>
            <person name="Foldi C."/>
            <person name="Dima B."/>
            <person name="Sanchez-Garcia M."/>
            <person name="Sanchez-Ramirez S."/>
            <person name="Szollosi G.J."/>
            <person name="Szarkandi J.G."/>
            <person name="Papp V."/>
            <person name="Albert L."/>
            <person name="Andreopoulos W."/>
            <person name="Angelini C."/>
            <person name="Antonin V."/>
            <person name="Barry K.W."/>
            <person name="Bougher N.L."/>
            <person name="Buchanan P."/>
            <person name="Buyck B."/>
            <person name="Bense V."/>
            <person name="Catcheside P."/>
            <person name="Chovatia M."/>
            <person name="Cooper J."/>
            <person name="Damon W."/>
            <person name="Desjardin D."/>
            <person name="Finy P."/>
            <person name="Geml J."/>
            <person name="Haridas S."/>
            <person name="Hughes K."/>
            <person name="Justo A."/>
            <person name="Karasinski D."/>
            <person name="Kautmanova I."/>
            <person name="Kiss B."/>
            <person name="Kocsube S."/>
            <person name="Kotiranta H."/>
            <person name="LaButti K.M."/>
            <person name="Lechner B.E."/>
            <person name="Liimatainen K."/>
            <person name="Lipzen A."/>
            <person name="Lukacs Z."/>
            <person name="Mihaltcheva S."/>
            <person name="Morgado L.N."/>
            <person name="Niskanen T."/>
            <person name="Noordeloos M.E."/>
            <person name="Ohm R.A."/>
            <person name="Ortiz-Santana B."/>
            <person name="Ovrebo C."/>
            <person name="Racz N."/>
            <person name="Riley R."/>
            <person name="Savchenko A."/>
            <person name="Shiryaev A."/>
            <person name="Soop K."/>
            <person name="Spirin V."/>
            <person name="Szebenyi C."/>
            <person name="Tomsovsky M."/>
            <person name="Tulloss R.E."/>
            <person name="Uehling J."/>
            <person name="Grigoriev I.V."/>
            <person name="Vagvolgyi C."/>
            <person name="Papp T."/>
            <person name="Martin F.M."/>
            <person name="Miettinen O."/>
            <person name="Hibbett D.S."/>
            <person name="Nagy L.G."/>
        </authorList>
    </citation>
    <scope>NUCLEOTIDE SEQUENCE [LARGE SCALE GENOMIC DNA]</scope>
    <source>
        <strain evidence="3 4">HHB13444</strain>
    </source>
</reference>
<keyword evidence="1" id="KW-0812">Transmembrane</keyword>
<dbReference type="InterPro" id="IPR045340">
    <property type="entry name" value="DUF6533"/>
</dbReference>
<keyword evidence="4" id="KW-1185">Reference proteome</keyword>
<evidence type="ECO:0000259" key="2">
    <source>
        <dbReference type="Pfam" id="PF20151"/>
    </source>
</evidence>
<feature type="domain" description="DUF6533" evidence="2">
    <location>
        <begin position="1"/>
        <end position="36"/>
    </location>
</feature>
<protein>
    <recommendedName>
        <fullName evidence="2">DUF6533 domain-containing protein</fullName>
    </recommendedName>
</protein>
<dbReference type="Pfam" id="PF20151">
    <property type="entry name" value="DUF6533"/>
    <property type="match status" value="1"/>
</dbReference>